<evidence type="ECO:0000256" key="1">
    <source>
        <dbReference type="ARBA" id="ARBA00023002"/>
    </source>
</evidence>
<organism evidence="3 4">
    <name type="scientific">Fuscovulum ytuae</name>
    <dbReference type="NCBI Taxonomy" id="3042299"/>
    <lineage>
        <taxon>Bacteria</taxon>
        <taxon>Pseudomonadati</taxon>
        <taxon>Pseudomonadota</taxon>
        <taxon>Alphaproteobacteria</taxon>
        <taxon>Rhodobacterales</taxon>
        <taxon>Paracoccaceae</taxon>
        <taxon>Fuscovulum</taxon>
    </lineage>
</organism>
<keyword evidence="4" id="KW-1185">Reference proteome</keyword>
<protein>
    <submittedName>
        <fullName evidence="3">FAD-binding oxidoreductase</fullName>
        <ecNumber evidence="3">1.-.-.-</ecNumber>
    </submittedName>
</protein>
<dbReference type="RefSeq" id="WP_281468193.1">
    <property type="nucleotide sequence ID" value="NZ_CP124535.1"/>
</dbReference>
<name>A0ABY8QA97_9RHOB</name>
<keyword evidence="1 3" id="KW-0560">Oxidoreductase</keyword>
<gene>
    <name evidence="3" type="ORF">QF092_04965</name>
</gene>
<proteinExistence type="predicted"/>
<accession>A0ABY8QA97</accession>
<dbReference type="EMBL" id="CP124535">
    <property type="protein sequence ID" value="WGV17160.1"/>
    <property type="molecule type" value="Genomic_DNA"/>
</dbReference>
<dbReference type="InterPro" id="IPR006076">
    <property type="entry name" value="FAD-dep_OxRdtase"/>
</dbReference>
<evidence type="ECO:0000313" key="4">
    <source>
        <dbReference type="Proteomes" id="UP001230978"/>
    </source>
</evidence>
<dbReference type="SUPFAM" id="SSF51905">
    <property type="entry name" value="FAD/NAD(P)-binding domain"/>
    <property type="match status" value="1"/>
</dbReference>
<feature type="domain" description="FAD dependent oxidoreductase" evidence="2">
    <location>
        <begin position="5"/>
        <end position="334"/>
    </location>
</feature>
<dbReference type="EC" id="1.-.-.-" evidence="3"/>
<evidence type="ECO:0000313" key="3">
    <source>
        <dbReference type="EMBL" id="WGV17160.1"/>
    </source>
</evidence>
<dbReference type="Gene3D" id="3.50.50.60">
    <property type="entry name" value="FAD/NAD(P)-binding domain"/>
    <property type="match status" value="1"/>
</dbReference>
<dbReference type="Pfam" id="PF01266">
    <property type="entry name" value="DAO"/>
    <property type="match status" value="1"/>
</dbReference>
<dbReference type="Proteomes" id="UP001230978">
    <property type="component" value="Chromosome"/>
</dbReference>
<dbReference type="PANTHER" id="PTHR13847:SF287">
    <property type="entry name" value="FAD-DEPENDENT OXIDOREDUCTASE DOMAIN-CONTAINING PROTEIN 1"/>
    <property type="match status" value="1"/>
</dbReference>
<evidence type="ECO:0000259" key="2">
    <source>
        <dbReference type="Pfam" id="PF01266"/>
    </source>
</evidence>
<sequence>MQPRFLIIGAGITGAVLAHRLACDGASVTVIDQQAPASAASGRSFGWVNASFHLSEAHFHLRRAAMESHRRLAEDLSRSYQPEGCLWFEEEGEAFDRQHDALVALDYPLRLLDRAAISALEPRLAHPPARALFFPLESAVDLALLTRAAFEAASSHGAHLICGLTVSRLLTDDGRVTGIRTSAGDIAADHVVLCAGTGTPALLAPLGLHLPMLHRPGALLVTRPLPPLLHHILATPDQEVRQDHEGRLVAPASAHHQGDTAETLPSPPEMEQATLMRLRHLFPNAFIRPDRLLISERPVPGDGLPVIGAVLPGLSMAVMHSGATLAPLVAELMTLELGGQGEQPLLAPFRPARFFGATVET</sequence>
<dbReference type="GO" id="GO:0016491">
    <property type="term" value="F:oxidoreductase activity"/>
    <property type="evidence" value="ECO:0007669"/>
    <property type="project" value="UniProtKB-KW"/>
</dbReference>
<reference evidence="3 4" key="1">
    <citation type="submission" date="2023-04" db="EMBL/GenBank/DDBJ databases">
        <title>YMD61, complete Genome.</title>
        <authorList>
            <person name="Zhang J."/>
        </authorList>
    </citation>
    <scope>NUCLEOTIDE SEQUENCE [LARGE SCALE GENOMIC DNA]</scope>
    <source>
        <strain evidence="3 4">YMD61</strain>
    </source>
</reference>
<dbReference type="PANTHER" id="PTHR13847">
    <property type="entry name" value="SARCOSINE DEHYDROGENASE-RELATED"/>
    <property type="match status" value="1"/>
</dbReference>
<dbReference type="InterPro" id="IPR036188">
    <property type="entry name" value="FAD/NAD-bd_sf"/>
</dbReference>
<dbReference type="Gene3D" id="3.30.9.10">
    <property type="entry name" value="D-Amino Acid Oxidase, subunit A, domain 2"/>
    <property type="match status" value="1"/>
</dbReference>